<dbReference type="Gene3D" id="2.180.10.10">
    <property type="entry name" value="RHS repeat-associated core"/>
    <property type="match status" value="2"/>
</dbReference>
<proteinExistence type="predicted"/>
<dbReference type="SMART" id="SM00060">
    <property type="entry name" value="FN3"/>
    <property type="match status" value="5"/>
</dbReference>
<gene>
    <name evidence="3" type="ORF">LTT95_06970</name>
</gene>
<evidence type="ECO:0000313" key="3">
    <source>
        <dbReference type="EMBL" id="MCD9096682.1"/>
    </source>
</evidence>
<evidence type="ECO:0000313" key="4">
    <source>
        <dbReference type="Proteomes" id="UP001430360"/>
    </source>
</evidence>
<dbReference type="SUPFAM" id="SSF49265">
    <property type="entry name" value="Fibronectin type III"/>
    <property type="match status" value="3"/>
</dbReference>
<name>A0ABS8UCI3_9GAMM</name>
<protein>
    <submittedName>
        <fullName evidence="3">RHS repeat protein</fullName>
    </submittedName>
</protein>
<reference evidence="3" key="1">
    <citation type="submission" date="2021-12" db="EMBL/GenBank/DDBJ databases">
        <authorList>
            <person name="Ulrich A."/>
        </authorList>
    </citation>
    <scope>NUCLEOTIDE SEQUENCE</scope>
    <source>
        <strain evidence="3">A1P009</strain>
    </source>
</reference>
<keyword evidence="4" id="KW-1185">Reference proteome</keyword>
<keyword evidence="1" id="KW-0677">Repeat</keyword>
<dbReference type="RefSeq" id="WP_232135521.1">
    <property type="nucleotide sequence ID" value="NZ_JAJQKU010000002.1"/>
</dbReference>
<dbReference type="InterPro" id="IPR003961">
    <property type="entry name" value="FN3_dom"/>
</dbReference>
<accession>A0ABS8UCI3</accession>
<dbReference type="Gene3D" id="2.60.40.10">
    <property type="entry name" value="Immunoglobulins"/>
    <property type="match status" value="4"/>
</dbReference>
<organism evidence="3 4">
    <name type="scientific">Luteimonas fraxinea</name>
    <dbReference type="NCBI Taxonomy" id="2901869"/>
    <lineage>
        <taxon>Bacteria</taxon>
        <taxon>Pseudomonadati</taxon>
        <taxon>Pseudomonadota</taxon>
        <taxon>Gammaproteobacteria</taxon>
        <taxon>Lysobacterales</taxon>
        <taxon>Lysobacteraceae</taxon>
        <taxon>Luteimonas</taxon>
    </lineage>
</organism>
<comment type="caution">
    <text evidence="3">The sequence shown here is derived from an EMBL/GenBank/DDBJ whole genome shotgun (WGS) entry which is preliminary data.</text>
</comment>
<sequence length="1866" mass="200258">MPQHFYGWQCKKVGEIMRKFLVGAFVCGVLLSAPAFGQGGKEVWEEYGKRIERSRAVSPLGPDLMGDEVSLSDGSLSFRVTDLSIPGNDSLPVAFTRKMSVVDRTGRLRDAPLGDWDIELPSISGVFSPDWVNSRNQQARCSGPPMPPTVRVGTHYFSPNEYWNGIHLNIPGGAAGELLVSAVDPTRPLTGASKWVTGDGLTFVTCLQSIGNGAGEGFLATTPDGTKYWFNWMAQFVEPALKAPGFLTSVGRRNNVLYATRVEDRFGNFVNYTYTNNWNAPVRLVSIQGSDGRNISVSYGDNGKVGSISDGARSWAYLYSSNQSLNRVSLPDGTGWDINFDQLSSTTIFPPVPVPGEPWRSCIFEPEATSIGPVVGFITHPSGATAQFSVDIVRHGRTNVPINCDNFTRPYNDPNDDVSFWTLRYDNFSLLSKTIAGPGLTPATWTYSYSSPASFYYPSGSSSNPVCLVGMNCSIPRCVSDDCAGSSRTTVLEPGGNWTAYRHGNSYRYNEGKLLSVEQGAGEAVLKRVVNHYDYLNPLRFGASNRPRGNGFSSEFVRPQLRSVTSQQGVDFSWSASGFDAFARPTNLIGWSNLPGSPSRETVTQYHDNLNDWVIGQIAKEVVDGTVTAETTYDANDRPSIIRQFGRITSTLTYDMASPVASGQRGTVKTVANGKGDVTSLSGWKRGLVQSIRHPATADSPSGATQAAVVNDQGFITRVTDENGFQTNYQYDLLGRLTQVNYPIGDSVSWSPTTISFARSAGGAYGMPAGHWRQTITTGQGVKETYFDALWRPVLTRDFDASNANETQRFVRQGFDYNGRVIFSSSPSVSASPATGVWKEYDALGRPTSISQDSELGLLTTRNEYINGFGTRVTDPSGRQTTSRYMAWDAPVTDFPTGISHPEGAYTRIARDVFGKPLSITRQNNAGTVSLSRRFVYDAFQQLCKSIEPETGATIMAYDAVGNLAWTRAGTALTSTASCNTNDVPLAQRTVRSYDARNRVQALTFPDNLGDTTFSYTPDGLLSYATVDNGGTGIVGSAYTYNRRRMLVGEAIGVGSHQWGMGYGYDQNGSLQIHTFDGEQVVDYAPNALGQATKAGPYASNVSWFPNGAIKRFTYGNGIVRTLSQNARGLPERARDVHGSTVAFDESMDYDHSGNVAAISDGLAGGRGNRTMTYDGLNRLIGVTSPMFGGATYVYDALDNIRSLRLTAGPKARDHTYIYDVANRLTSVTNTAGGAAVLNLAYDEQGNLANRNGQPYQFDHGNRLRSVPSVESYLYDVHGRRVQAIRQGKSIFSVYGQDGKLRYQHDERAGKTQKYVYLGGALIAQIEGAIALGAPTLSVPGFSDDGTFTVAWTTSVGASRYELQERVSEGAWNAVFDGAGTSRSFVGKPAGTWGYRVRACAASNCGDWSPVSEVTVQAVPSVAPSLVVPPSGPGGAYAVTWGVVSAATTYQLQERKDSGSWATIYDGGGTGQNLTGRTAGSWSYQVRACNAAGCGPWSPVQTVAVVNPPASGPTLTVPATSYTGTYTVSWTNSASANRYELQERFDSGDWTLIHELPETSRAVSGRVAGVWEYRVRACNGAGCSAYGAVATTTVTLAPVGVPSVTVPAISFTGAFTVSWTSVEAANRYELQERLGAAEWVSVQDAASLNRAVSGKGAGDWQYRVRACNAAGCAAHSSIVSVQVTLPPSSAPTLTVPAGSSTGSYQVSWSGVAASTQYRLQERVGANAWATVYEGPGLSLSRSGLANGTWQYQVAACNAAGCGAYSEAKSVAVQLLTPPVPTGLTVLAQGVYCRASWNASPGATSYKLQPWMYEGPDTSFLHDAPCGTREHRVAACNVHGCSAWSAPRIATPGAAQTSNEQDVEGLK</sequence>
<dbReference type="InterPro" id="IPR036116">
    <property type="entry name" value="FN3_sf"/>
</dbReference>
<dbReference type="NCBIfam" id="TIGR01643">
    <property type="entry name" value="YD_repeat_2x"/>
    <property type="match status" value="1"/>
</dbReference>
<dbReference type="EMBL" id="JAJQKU010000002">
    <property type="protein sequence ID" value="MCD9096682.1"/>
    <property type="molecule type" value="Genomic_DNA"/>
</dbReference>
<evidence type="ECO:0000256" key="1">
    <source>
        <dbReference type="ARBA" id="ARBA00022737"/>
    </source>
</evidence>
<dbReference type="InterPro" id="IPR031325">
    <property type="entry name" value="RHS_repeat"/>
</dbReference>
<dbReference type="InterPro" id="IPR006530">
    <property type="entry name" value="YD"/>
</dbReference>
<dbReference type="InterPro" id="IPR013783">
    <property type="entry name" value="Ig-like_fold"/>
</dbReference>
<reference evidence="3" key="2">
    <citation type="journal article" date="2022" name="Syst. Appl. Microbiol.">
        <title>Physiological and genomic characterisation of Luteimonas fraxinea sp. nov., a bacterial species associated with trees tolerant to ash dieback.</title>
        <authorList>
            <person name="Ulrich K."/>
            <person name="Becker R."/>
            <person name="Behrendt U."/>
            <person name="Kube M."/>
            <person name="Schneck V."/>
            <person name="Ulrich A."/>
        </authorList>
    </citation>
    <scope>NUCLEOTIDE SEQUENCE</scope>
    <source>
        <strain evidence="3">A1P009</strain>
    </source>
</reference>
<dbReference type="Proteomes" id="UP001430360">
    <property type="component" value="Unassembled WGS sequence"/>
</dbReference>
<evidence type="ECO:0000259" key="2">
    <source>
        <dbReference type="PROSITE" id="PS50853"/>
    </source>
</evidence>
<feature type="domain" description="Fibronectin type-III" evidence="2">
    <location>
        <begin position="1420"/>
        <end position="1509"/>
    </location>
</feature>
<dbReference type="Pfam" id="PF05593">
    <property type="entry name" value="RHS_repeat"/>
    <property type="match status" value="1"/>
</dbReference>
<dbReference type="InterPro" id="IPR056823">
    <property type="entry name" value="TEN-like_YD-shell"/>
</dbReference>
<dbReference type="PROSITE" id="PS50853">
    <property type="entry name" value="FN3"/>
    <property type="match status" value="1"/>
</dbReference>
<dbReference type="Pfam" id="PF25023">
    <property type="entry name" value="TEN_YD-shell"/>
    <property type="match status" value="1"/>
</dbReference>